<evidence type="ECO:0000313" key="4">
    <source>
        <dbReference type="Proteomes" id="UP000177309"/>
    </source>
</evidence>
<dbReference type="Proteomes" id="UP000177309">
    <property type="component" value="Unassembled WGS sequence"/>
</dbReference>
<evidence type="ECO:0000313" key="3">
    <source>
        <dbReference type="EMBL" id="OGC32898.1"/>
    </source>
</evidence>
<dbReference type="EMBL" id="MEUI01000042">
    <property type="protein sequence ID" value="OGC32898.1"/>
    <property type="molecule type" value="Genomic_DNA"/>
</dbReference>
<name>A0A1F4TJJ6_UNCSA</name>
<organism evidence="3 4">
    <name type="scientific">candidate division WOR-1 bacterium RIFOXYC2_FULL_41_25</name>
    <dbReference type="NCBI Taxonomy" id="1802586"/>
    <lineage>
        <taxon>Bacteria</taxon>
        <taxon>Bacillati</taxon>
        <taxon>Saganbacteria</taxon>
    </lineage>
</organism>
<feature type="domain" description="GmrSD restriction endonucleases N-terminal" evidence="1">
    <location>
        <begin position="12"/>
        <end position="239"/>
    </location>
</feature>
<evidence type="ECO:0000259" key="1">
    <source>
        <dbReference type="Pfam" id="PF03235"/>
    </source>
</evidence>
<dbReference type="AlphaFoldDB" id="A0A1F4TJJ6"/>
<dbReference type="InterPro" id="IPR004919">
    <property type="entry name" value="GmrSD_N"/>
</dbReference>
<evidence type="ECO:0008006" key="5">
    <source>
        <dbReference type="Google" id="ProtNLM"/>
    </source>
</evidence>
<feature type="domain" description="GmrSD restriction endonucleases C-terminal" evidence="2">
    <location>
        <begin position="425"/>
        <end position="549"/>
    </location>
</feature>
<dbReference type="Pfam" id="PF07510">
    <property type="entry name" value="GmrSD_C"/>
    <property type="match status" value="1"/>
</dbReference>
<evidence type="ECO:0000259" key="2">
    <source>
        <dbReference type="Pfam" id="PF07510"/>
    </source>
</evidence>
<comment type="caution">
    <text evidence="3">The sequence shown here is derived from an EMBL/GenBank/DDBJ whole genome shotgun (WGS) entry which is preliminary data.</text>
</comment>
<dbReference type="PANTHER" id="PTHR35149">
    <property type="entry name" value="SLL5132 PROTEIN"/>
    <property type="match status" value="1"/>
</dbReference>
<sequence>MAELNVSRKNIGKLLKEMQGKKFIIPDYQRPYKWDEEKCETLWGDIIDFFSNKKPNEEYFLGSIVTCKGAGDKDSNEIEIIDGQQRITSLFLLLRSFYAKLESMCEDDNIKGLKNQIAPCLWDVHEISNIVEDKTKIHIESRVATESDNEIFHKILTSGKIISANKDLYSSNYAFFYSKCNEYAQKNPMHWQPLCITILNKCIVLPIECEDVEAALTIFSTLNDRGMPLSDSDIFKAQIYRSKKTTEEKKEFTDAWKELTETVEDAQISLDDLFRYYSHIVRAKNKDKSKEIGLRNFYKTNNSKILKDPSLMGNLSELADFWFDINNGGAKTDDDKKTFDFETKKYLHCLKCYPNEYWKYLTSVYYFKNKDQADFAKKFPLFLRKLIAFLFAKFIEQPTVNAIKDNIYQFGIDICANNPFQVNLSETFSSKIGNSVSLKIAKSIILLSAYLDNSQTELIPNNFEIEHIFPRKWQDTNYNGWNKKDAEEYLEKFGNKAPIEKKVNIQAGNGYFGKKKEKYKQSKISTIIKLSKTAKSDWLKQDIEEREKNTIETLMNFFRESSAL</sequence>
<dbReference type="InterPro" id="IPR011089">
    <property type="entry name" value="GmrSD_C"/>
</dbReference>
<accession>A0A1F4TJJ6</accession>
<dbReference type="Pfam" id="PF03235">
    <property type="entry name" value="GmrSD_N"/>
    <property type="match status" value="1"/>
</dbReference>
<proteinExistence type="predicted"/>
<gene>
    <name evidence="3" type="ORF">A2462_00685</name>
</gene>
<dbReference type="PANTHER" id="PTHR35149:SF2">
    <property type="entry name" value="DUF262 DOMAIN-CONTAINING PROTEIN"/>
    <property type="match status" value="1"/>
</dbReference>
<protein>
    <recommendedName>
        <fullName evidence="5">DUF262 domain-containing protein</fullName>
    </recommendedName>
</protein>
<reference evidence="3 4" key="1">
    <citation type="journal article" date="2016" name="Nat. Commun.">
        <title>Thousands of microbial genomes shed light on interconnected biogeochemical processes in an aquifer system.</title>
        <authorList>
            <person name="Anantharaman K."/>
            <person name="Brown C.T."/>
            <person name="Hug L.A."/>
            <person name="Sharon I."/>
            <person name="Castelle C.J."/>
            <person name="Probst A.J."/>
            <person name="Thomas B.C."/>
            <person name="Singh A."/>
            <person name="Wilkins M.J."/>
            <person name="Karaoz U."/>
            <person name="Brodie E.L."/>
            <person name="Williams K.H."/>
            <person name="Hubbard S.S."/>
            <person name="Banfield J.F."/>
        </authorList>
    </citation>
    <scope>NUCLEOTIDE SEQUENCE [LARGE SCALE GENOMIC DNA]</scope>
</reference>